<dbReference type="Gene3D" id="3.30.1150.10">
    <property type="match status" value="1"/>
</dbReference>
<dbReference type="EMBL" id="JARXNH020000057">
    <property type="protein sequence ID" value="MEK0250405.1"/>
    <property type="molecule type" value="Genomic_DNA"/>
</dbReference>
<keyword evidence="14" id="KW-1185">Reference proteome</keyword>
<protein>
    <recommendedName>
        <fullName evidence="10">Protein TonB</fullName>
    </recommendedName>
</protein>
<evidence type="ECO:0000256" key="9">
    <source>
        <dbReference type="ARBA" id="ARBA00023136"/>
    </source>
</evidence>
<evidence type="ECO:0000256" key="2">
    <source>
        <dbReference type="ARBA" id="ARBA00006555"/>
    </source>
</evidence>
<dbReference type="PRINTS" id="PR01374">
    <property type="entry name" value="TONBPROTEIN"/>
</dbReference>
<evidence type="ECO:0000256" key="5">
    <source>
        <dbReference type="ARBA" id="ARBA00022519"/>
    </source>
</evidence>
<keyword evidence="9" id="KW-0472">Membrane</keyword>
<evidence type="ECO:0000313" key="13">
    <source>
        <dbReference type="EMBL" id="MEK0250405.1"/>
    </source>
</evidence>
<comment type="function">
    <text evidence="10">Interacts with outer membrane receptor proteins that carry out high-affinity binding and energy dependent uptake into the periplasmic space of specific substrates. It could act to transduce energy from the cytoplasmic membrane to specific energy-requiring processes in the outer membrane, resulting in the release into the periplasm of ligands bound by these outer membrane proteins.</text>
</comment>
<dbReference type="InterPro" id="IPR037682">
    <property type="entry name" value="TonB_C"/>
</dbReference>
<dbReference type="Pfam" id="PF03544">
    <property type="entry name" value="TonB_C"/>
    <property type="match status" value="1"/>
</dbReference>
<gene>
    <name evidence="13" type="ORF">QFI66_020175</name>
</gene>
<evidence type="ECO:0000256" key="1">
    <source>
        <dbReference type="ARBA" id="ARBA00004383"/>
    </source>
</evidence>
<comment type="subcellular location">
    <subcellularLocation>
        <location evidence="1 10">Cell inner membrane</location>
        <topology evidence="1 10">Single-pass membrane protein</topology>
        <orientation evidence="1 10">Periplasmic side</orientation>
    </subcellularLocation>
</comment>
<dbReference type="Proteomes" id="UP001334005">
    <property type="component" value="Unassembled WGS sequence"/>
</dbReference>
<dbReference type="InterPro" id="IPR003538">
    <property type="entry name" value="TonB"/>
</dbReference>
<keyword evidence="3 10" id="KW-0813">Transport</keyword>
<evidence type="ECO:0000256" key="11">
    <source>
        <dbReference type="SAM" id="MobiDB-lite"/>
    </source>
</evidence>
<evidence type="ECO:0000256" key="4">
    <source>
        <dbReference type="ARBA" id="ARBA00022475"/>
    </source>
</evidence>
<evidence type="ECO:0000256" key="3">
    <source>
        <dbReference type="ARBA" id="ARBA00022448"/>
    </source>
</evidence>
<sequence length="255" mass="26481">MTQIVCAGEPGITGNALLTPKKTRRVFTPVDQLLALAVAVGLHAAILPWLLTAPPAVPPVSVPQALPMEIEFAGPQPVAVEAPPPEVVSEPVVEPPPATPEVDENALAAAKPKVRPETKAKPKPVKKRAVPKPKPQPAAAVANKPLPAAVAPENPAPPVTSVTPPLANANYLHNPAPEYPESAINRGLEGTVLLKVQVSPAGKVTEIQIYKSSGVSALDEAALGTVRRWSFVPAKRGSEAVSGQVIVPIDFSLNS</sequence>
<feature type="region of interest" description="Disordered" evidence="11">
    <location>
        <begin position="86"/>
        <end position="140"/>
    </location>
</feature>
<dbReference type="PANTHER" id="PTHR33446:SF2">
    <property type="entry name" value="PROTEIN TONB"/>
    <property type="match status" value="1"/>
</dbReference>
<evidence type="ECO:0000256" key="8">
    <source>
        <dbReference type="ARBA" id="ARBA00022989"/>
    </source>
</evidence>
<proteinExistence type="inferred from homology"/>
<dbReference type="PROSITE" id="PS52015">
    <property type="entry name" value="TONB_CTD"/>
    <property type="match status" value="1"/>
</dbReference>
<reference evidence="13 14" key="1">
    <citation type="submission" date="2024-03" db="EMBL/GenBank/DDBJ databases">
        <title>Two novel Raoultella species associated with bleeding cankers of broadleaf hosts, Raoultella scottia sp. nov. and Raoultella lignicola sp. nov.</title>
        <authorList>
            <person name="Brady C.L."/>
        </authorList>
    </citation>
    <scope>NUCLEOTIDE SEQUENCE [LARGE SCALE GENOMIC DNA]</scope>
    <source>
        <strain evidence="13 14">BAC 10a-01-01</strain>
    </source>
</reference>
<keyword evidence="4 10" id="KW-1003">Cell membrane</keyword>
<evidence type="ECO:0000313" key="14">
    <source>
        <dbReference type="Proteomes" id="UP001334005"/>
    </source>
</evidence>
<organism evidence="13 14">
    <name type="scientific">Raoultella scottii</name>
    <dbReference type="NCBI Taxonomy" id="3040937"/>
    <lineage>
        <taxon>Bacteria</taxon>
        <taxon>Pseudomonadati</taxon>
        <taxon>Pseudomonadota</taxon>
        <taxon>Gammaproteobacteria</taxon>
        <taxon>Enterobacterales</taxon>
        <taxon>Enterobacteriaceae</taxon>
        <taxon>Klebsiella/Raoultella group</taxon>
        <taxon>Raoultella</taxon>
    </lineage>
</organism>
<comment type="caution">
    <text evidence="13">The sequence shown here is derived from an EMBL/GenBank/DDBJ whole genome shotgun (WGS) entry which is preliminary data.</text>
</comment>
<dbReference type="SUPFAM" id="SSF74653">
    <property type="entry name" value="TolA/TonB C-terminal domain"/>
    <property type="match status" value="1"/>
</dbReference>
<keyword evidence="10" id="KW-0735">Signal-anchor</keyword>
<comment type="similarity">
    <text evidence="2 10">Belongs to the TonB family.</text>
</comment>
<evidence type="ECO:0000259" key="12">
    <source>
        <dbReference type="PROSITE" id="PS52015"/>
    </source>
</evidence>
<dbReference type="NCBIfam" id="TIGR01352">
    <property type="entry name" value="tonB_Cterm"/>
    <property type="match status" value="1"/>
</dbReference>
<keyword evidence="7 10" id="KW-0653">Protein transport</keyword>
<dbReference type="InterPro" id="IPR006260">
    <property type="entry name" value="TonB/TolA_C"/>
</dbReference>
<keyword evidence="6" id="KW-0812">Transmembrane</keyword>
<feature type="domain" description="TonB C-terminal" evidence="12">
    <location>
        <begin position="164"/>
        <end position="255"/>
    </location>
</feature>
<accession>A0ABU8ZA20</accession>
<dbReference type="InterPro" id="IPR051045">
    <property type="entry name" value="TonB-dependent_transducer"/>
</dbReference>
<evidence type="ECO:0000256" key="10">
    <source>
        <dbReference type="RuleBase" id="RU362123"/>
    </source>
</evidence>
<name>A0ABU8ZA20_9ENTR</name>
<keyword evidence="5 10" id="KW-0997">Cell inner membrane</keyword>
<dbReference type="PANTHER" id="PTHR33446">
    <property type="entry name" value="PROTEIN TONB-RELATED"/>
    <property type="match status" value="1"/>
</dbReference>
<dbReference type="RefSeq" id="WP_331835498.1">
    <property type="nucleotide sequence ID" value="NZ_JARXNH020000057.1"/>
</dbReference>
<keyword evidence="8" id="KW-1133">Transmembrane helix</keyword>
<feature type="compositionally biased region" description="Basic residues" evidence="11">
    <location>
        <begin position="121"/>
        <end position="131"/>
    </location>
</feature>
<evidence type="ECO:0000256" key="6">
    <source>
        <dbReference type="ARBA" id="ARBA00022692"/>
    </source>
</evidence>
<evidence type="ECO:0000256" key="7">
    <source>
        <dbReference type="ARBA" id="ARBA00022927"/>
    </source>
</evidence>